<protein>
    <submittedName>
        <fullName evidence="6">Transporter substrate-binding domain-containing protein</fullName>
    </submittedName>
</protein>
<dbReference type="EMBL" id="JABFDB010000025">
    <property type="protein sequence ID" value="NYZ23281.1"/>
    <property type="molecule type" value="Genomic_DNA"/>
</dbReference>
<dbReference type="PANTHER" id="PTHR30085:SF7">
    <property type="entry name" value="AMINO-ACID ABC TRANSPORTER-BINDING PROTEIN YHDW-RELATED"/>
    <property type="match status" value="1"/>
</dbReference>
<name>A0ABX2TGB8_9PROT</name>
<proteinExistence type="inferred from homology"/>
<sequence>MWGRTLIISGLLAAGLAITGTPAQAGPVFDRVKAQNNLRCGVGGSIPTFSRLDDKGEWSGLDVDYCRAVAAAVLGDPKRVSFVPLTLQQRFTALQSGEVDLLARDSVVNLTRDASLGVISVAANFHTGAGFIVRRDSKVTTIDDLKGATFCISQGNTALQNLADTMKSRGADYKVVQLERFQDTFRAFLSGRCDAAIAGAADLAGAQVTMAPNPADFVVLEQLMSNDPYSLYVARGDWEWFTVVRWVHNALVEAENRGINQANVREIAASSTDVTVRRMLGSDDNLGGLLGVQKDWVVKIVESVGNYGEIYDRHFGAKSLVKMPRGLNNVAAKGGLLYSPPFN</sequence>
<dbReference type="PANTHER" id="PTHR30085">
    <property type="entry name" value="AMINO ACID ABC TRANSPORTER PERMEASE"/>
    <property type="match status" value="1"/>
</dbReference>
<keyword evidence="7" id="KW-1185">Reference proteome</keyword>
<feature type="chain" id="PRO_5046285685" evidence="4">
    <location>
        <begin position="26"/>
        <end position="343"/>
    </location>
</feature>
<evidence type="ECO:0000313" key="7">
    <source>
        <dbReference type="Proteomes" id="UP000584642"/>
    </source>
</evidence>
<gene>
    <name evidence="6" type="ORF">HND93_26545</name>
</gene>
<dbReference type="Pfam" id="PF00497">
    <property type="entry name" value="SBP_bac_3"/>
    <property type="match status" value="1"/>
</dbReference>
<reference evidence="6 7" key="1">
    <citation type="submission" date="2020-05" db="EMBL/GenBank/DDBJ databases">
        <title>Azospirillum oleiclasticum sp. nov, a nitrogen-fixing and heavy crude oil-emulsifying bacterium isolated from the crude oil of Yumen Oilfield.</title>
        <authorList>
            <person name="Wu D."/>
            <person name="Cai M."/>
            <person name="Zhang X."/>
        </authorList>
    </citation>
    <scope>NUCLEOTIDE SEQUENCE [LARGE SCALE GENOMIC DNA]</scope>
    <source>
        <strain evidence="6 7">ROY-1-1-2</strain>
    </source>
</reference>
<accession>A0ABX2TGB8</accession>
<feature type="signal peptide" evidence="4">
    <location>
        <begin position="1"/>
        <end position="25"/>
    </location>
</feature>
<evidence type="ECO:0000259" key="5">
    <source>
        <dbReference type="SMART" id="SM00062"/>
    </source>
</evidence>
<evidence type="ECO:0000256" key="4">
    <source>
        <dbReference type="SAM" id="SignalP"/>
    </source>
</evidence>
<dbReference type="InterPro" id="IPR051455">
    <property type="entry name" value="Bact_solute-bind_prot3"/>
</dbReference>
<feature type="domain" description="Solute-binding protein family 3/N-terminal" evidence="5">
    <location>
        <begin position="37"/>
        <end position="267"/>
    </location>
</feature>
<keyword evidence="2" id="KW-0813">Transport</keyword>
<dbReference type="Gene3D" id="3.40.190.10">
    <property type="entry name" value="Periplasmic binding protein-like II"/>
    <property type="match status" value="2"/>
</dbReference>
<dbReference type="Proteomes" id="UP000584642">
    <property type="component" value="Unassembled WGS sequence"/>
</dbReference>
<dbReference type="InterPro" id="IPR001638">
    <property type="entry name" value="Solute-binding_3/MltF_N"/>
</dbReference>
<dbReference type="SMART" id="SM00062">
    <property type="entry name" value="PBPb"/>
    <property type="match status" value="1"/>
</dbReference>
<evidence type="ECO:0000256" key="3">
    <source>
        <dbReference type="ARBA" id="ARBA00022729"/>
    </source>
</evidence>
<dbReference type="RefSeq" id="WP_180285047.1">
    <property type="nucleotide sequence ID" value="NZ_JABFDB010000025.1"/>
</dbReference>
<keyword evidence="3 4" id="KW-0732">Signal</keyword>
<comment type="caution">
    <text evidence="6">The sequence shown here is derived from an EMBL/GenBank/DDBJ whole genome shotgun (WGS) entry which is preliminary data.</text>
</comment>
<organism evidence="6 7">
    <name type="scientific">Azospirillum oleiclasticum</name>
    <dbReference type="NCBI Taxonomy" id="2735135"/>
    <lineage>
        <taxon>Bacteria</taxon>
        <taxon>Pseudomonadati</taxon>
        <taxon>Pseudomonadota</taxon>
        <taxon>Alphaproteobacteria</taxon>
        <taxon>Rhodospirillales</taxon>
        <taxon>Azospirillaceae</taxon>
        <taxon>Azospirillum</taxon>
    </lineage>
</organism>
<evidence type="ECO:0000313" key="6">
    <source>
        <dbReference type="EMBL" id="NYZ23281.1"/>
    </source>
</evidence>
<comment type="similarity">
    <text evidence="1">Belongs to the bacterial solute-binding protein 3 family.</text>
</comment>
<evidence type="ECO:0000256" key="2">
    <source>
        <dbReference type="ARBA" id="ARBA00022448"/>
    </source>
</evidence>
<dbReference type="SUPFAM" id="SSF53850">
    <property type="entry name" value="Periplasmic binding protein-like II"/>
    <property type="match status" value="1"/>
</dbReference>
<evidence type="ECO:0000256" key="1">
    <source>
        <dbReference type="ARBA" id="ARBA00010333"/>
    </source>
</evidence>